<gene>
    <name evidence="2" type="ORF">ACFPM4_01065</name>
</gene>
<evidence type="ECO:0000259" key="1">
    <source>
        <dbReference type="PROSITE" id="PS50879"/>
    </source>
</evidence>
<dbReference type="RefSeq" id="WP_144919860.1">
    <property type="nucleotide sequence ID" value="NZ_JBHSMC010000001.1"/>
</dbReference>
<dbReference type="InterPro" id="IPR002156">
    <property type="entry name" value="RNaseH_domain"/>
</dbReference>
<reference evidence="3" key="1">
    <citation type="journal article" date="2019" name="Int. J. Syst. Evol. Microbiol.">
        <title>The Global Catalogue of Microorganisms (GCM) 10K type strain sequencing project: providing services to taxonomists for standard genome sequencing and annotation.</title>
        <authorList>
            <consortium name="The Broad Institute Genomics Platform"/>
            <consortium name="The Broad Institute Genome Sequencing Center for Infectious Disease"/>
            <person name="Wu L."/>
            <person name="Ma J."/>
        </authorList>
    </citation>
    <scope>NUCLEOTIDE SEQUENCE [LARGE SCALE GENOMIC DNA]</scope>
    <source>
        <strain evidence="3">CGMCC 1.12237</strain>
    </source>
</reference>
<dbReference type="PANTHER" id="PTHR47723:SF19">
    <property type="entry name" value="POLYNUCLEOTIDYL TRANSFERASE, RIBONUCLEASE H-LIKE SUPERFAMILY PROTEIN"/>
    <property type="match status" value="1"/>
</dbReference>
<proteinExistence type="predicted"/>
<evidence type="ECO:0000313" key="3">
    <source>
        <dbReference type="Proteomes" id="UP001596147"/>
    </source>
</evidence>
<dbReference type="InterPro" id="IPR012337">
    <property type="entry name" value="RNaseH-like_sf"/>
</dbReference>
<dbReference type="Gene3D" id="3.30.420.10">
    <property type="entry name" value="Ribonuclease H-like superfamily/Ribonuclease H"/>
    <property type="match status" value="1"/>
</dbReference>
<dbReference type="PANTHER" id="PTHR47723">
    <property type="entry name" value="OS05G0353850 PROTEIN"/>
    <property type="match status" value="1"/>
</dbReference>
<dbReference type="Proteomes" id="UP001596147">
    <property type="component" value="Unassembled WGS sequence"/>
</dbReference>
<dbReference type="EMBL" id="JBHSMC010000001">
    <property type="protein sequence ID" value="MFC5463335.1"/>
    <property type="molecule type" value="Genomic_DNA"/>
</dbReference>
<dbReference type="InterPro" id="IPR036397">
    <property type="entry name" value="RNaseH_sf"/>
</dbReference>
<dbReference type="SUPFAM" id="SSF53098">
    <property type="entry name" value="Ribonuclease H-like"/>
    <property type="match status" value="1"/>
</dbReference>
<keyword evidence="3" id="KW-1185">Reference proteome</keyword>
<name>A0ABW0LCB8_9BACI</name>
<comment type="caution">
    <text evidence="2">The sequence shown here is derived from an EMBL/GenBank/DDBJ whole genome shotgun (WGS) entry which is preliminary data.</text>
</comment>
<dbReference type="CDD" id="cd09279">
    <property type="entry name" value="RNase_HI_like"/>
    <property type="match status" value="1"/>
</dbReference>
<organism evidence="2 3">
    <name type="scientific">Lederbergia graminis</name>
    <dbReference type="NCBI Taxonomy" id="735518"/>
    <lineage>
        <taxon>Bacteria</taxon>
        <taxon>Bacillati</taxon>
        <taxon>Bacillota</taxon>
        <taxon>Bacilli</taxon>
        <taxon>Bacillales</taxon>
        <taxon>Bacillaceae</taxon>
        <taxon>Lederbergia</taxon>
    </lineage>
</organism>
<dbReference type="PROSITE" id="PS50879">
    <property type="entry name" value="RNASE_H_1"/>
    <property type="match status" value="1"/>
</dbReference>
<evidence type="ECO:0000313" key="2">
    <source>
        <dbReference type="EMBL" id="MFC5463335.1"/>
    </source>
</evidence>
<dbReference type="InterPro" id="IPR053151">
    <property type="entry name" value="RNase_H-like"/>
</dbReference>
<protein>
    <submittedName>
        <fullName evidence="2">Reverse transcriptase-like protein</fullName>
    </submittedName>
</protein>
<accession>A0ABW0LCB8</accession>
<feature type="domain" description="RNase H type-1" evidence="1">
    <location>
        <begin position="1"/>
        <end position="126"/>
    </location>
</feature>
<sequence>MVEVYIDGASAGDPGLSGAGIFIKDNGKVESFSIPLGVMNNHEAEFQALIHALKICINNKYNIVSVRSDSSAVVGAIEKEFARNEKYRNLLDQVLSLAAEIDLFFIKWIPSKENKQADQLARQAIQMNEK</sequence>
<dbReference type="Pfam" id="PF13456">
    <property type="entry name" value="RVT_3"/>
    <property type="match status" value="1"/>
</dbReference>